<feature type="compositionally biased region" description="Polar residues" evidence="9">
    <location>
        <begin position="807"/>
        <end position="818"/>
    </location>
</feature>
<sequence>MRFFLLCAYMLLLMIPQLRAVSFPEDDEPLNTVDYHYSRQYPVFRGRPSGNESQHRLDFQLMLKIRDTLYIAGRDQVYTVNLNEIPKTEVVPNKKLTWRSRQQDRENCAMKGKHKDECHNFIKVFVPRNDEMVFVCGTNAFNPMCRYYRLNTLEYDGEEISGLARCPFDARQTNVALFADGKLYSATVADFLASDAVIYRSMGDGSALRTIKYDSKWIKEPHFLHAIEYGNYVYFFFREIAVEHNNLGKSITDIIQINGIPTVVGVFTTQLNSIPGSAVCAFSMDDIEKVFKGRFKEQKTPDSVWTAVPEDKVPKPRPGCCAKHGLAEAYKTSIDFPDETLSFIKSHPLMDSAVPPIADEPWFTKTRIRYRLTAIAVDHSAGPHQNYTVIFVGSEAGVVLKVLAKTSPFSLNDSVLLEEIEAYNHAKCSAENEEDRKVLSLQLDKDHHALYVAFSSCVIRIPLSRCERYGSCKKSCIASRDPYCGWLSQGACGRVMPGMLAGGFEQDTEFGNTAHLGDCHGVRWEVQSGDSNQMVHMNVLITCVFAAFVLGAFIAGVAVYCYRDMFVRKNRKIHKDAESAQSCTDSSGSFAKLNGLFDSPVKEYQQNIDSPKLYSNLLTSRKELPPNGETKSMVMDHRGQPPELAALPTPESTPVLHQKTLQAMKSHSDKVHGHGASRKETSQFFPSSPPPHSPLSHGHIPSAIVLPNATHDYNTSFSNSNAHKAEKKLQNIDHPLTKSSSKRDHRRSVDSRNTLNDLLKHLNDPNSNPKAIMGDIQMAHQTLMLDPVGPMSEVPPKVPNREASLYSPPSTLPRNSPTKRVDVPTTPGVPMTSLERQRGYHKNSSQRHSISAMPKNLSSPNGVLLSRQPSVNRGGYMATPTGAKVDYVQGTPVSVHLQPSLSRQSSYTSNGTLPRTGLKRTPSLKPDVPPKPSFVPQTTSVRPLNKYTY</sequence>
<evidence type="ECO:0000256" key="6">
    <source>
        <dbReference type="ARBA" id="ARBA00023157"/>
    </source>
</evidence>
<dbReference type="GO" id="GO:0030154">
    <property type="term" value="P:cell differentiation"/>
    <property type="evidence" value="ECO:0007669"/>
    <property type="project" value="UniProtKB-KW"/>
</dbReference>
<dbReference type="Proteomes" id="UP000694720">
    <property type="component" value="Unplaced"/>
</dbReference>
<feature type="region of interest" description="Disordered" evidence="9">
    <location>
        <begin position="715"/>
        <end position="750"/>
    </location>
</feature>
<feature type="region of interest" description="Disordered" evidence="9">
    <location>
        <begin position="621"/>
        <end position="651"/>
    </location>
</feature>
<comment type="subcellular location">
    <subcellularLocation>
        <location evidence="1">Membrane</location>
    </subcellularLocation>
</comment>
<feature type="region of interest" description="Disordered" evidence="9">
    <location>
        <begin position="896"/>
        <end position="949"/>
    </location>
</feature>
<gene>
    <name evidence="13" type="primary">SEMA6D</name>
</gene>
<dbReference type="InterPro" id="IPR015943">
    <property type="entry name" value="WD40/YVTN_repeat-like_dom_sf"/>
</dbReference>
<dbReference type="PROSITE" id="PS51004">
    <property type="entry name" value="SEMA"/>
    <property type="match status" value="1"/>
</dbReference>
<dbReference type="Proteomes" id="UP000694725">
    <property type="component" value="Unplaced"/>
</dbReference>
<feature type="transmembrane region" description="Helical" evidence="10">
    <location>
        <begin position="539"/>
        <end position="562"/>
    </location>
</feature>
<reference evidence="13" key="1">
    <citation type="submission" date="2025-05" db="UniProtKB">
        <authorList>
            <consortium name="Ensembl"/>
        </authorList>
    </citation>
    <scope>IDENTIFICATION</scope>
</reference>
<proteinExistence type="predicted"/>
<feature type="compositionally biased region" description="Basic and acidic residues" evidence="9">
    <location>
        <begin position="666"/>
        <end position="681"/>
    </location>
</feature>
<dbReference type="GO" id="GO:0030215">
    <property type="term" value="F:semaphorin receptor binding"/>
    <property type="evidence" value="ECO:0007669"/>
    <property type="project" value="InterPro"/>
</dbReference>
<feature type="compositionally biased region" description="Polar residues" evidence="9">
    <location>
        <begin position="897"/>
        <end position="913"/>
    </location>
</feature>
<feature type="compositionally biased region" description="Polar residues" evidence="9">
    <location>
        <begin position="935"/>
        <end position="949"/>
    </location>
</feature>
<feature type="region of interest" description="Disordered" evidence="9">
    <location>
        <begin position="799"/>
        <end position="862"/>
    </location>
</feature>
<evidence type="ECO:0000256" key="4">
    <source>
        <dbReference type="ARBA" id="ARBA00022902"/>
    </source>
</evidence>
<dbReference type="InterPro" id="IPR027231">
    <property type="entry name" value="Semaphorin"/>
</dbReference>
<evidence type="ECO:0000256" key="9">
    <source>
        <dbReference type="SAM" id="MobiDB-lite"/>
    </source>
</evidence>
<dbReference type="SUPFAM" id="SSF103575">
    <property type="entry name" value="Plexin repeat"/>
    <property type="match status" value="1"/>
</dbReference>
<dbReference type="PANTHER" id="PTHR11036:SF65">
    <property type="entry name" value="SEMAPHORIN-6D"/>
    <property type="match status" value="1"/>
</dbReference>
<keyword evidence="11" id="KW-0732">Signal</keyword>
<feature type="chain" id="PRO_5044685510" evidence="11">
    <location>
        <begin position="21"/>
        <end position="949"/>
    </location>
</feature>
<dbReference type="PANTHER" id="PTHR11036">
    <property type="entry name" value="SEMAPHORIN"/>
    <property type="match status" value="1"/>
</dbReference>
<evidence type="ECO:0000256" key="11">
    <source>
        <dbReference type="SAM" id="SignalP"/>
    </source>
</evidence>
<feature type="domain" description="Sema" evidence="12">
    <location>
        <begin position="27"/>
        <end position="463"/>
    </location>
</feature>
<dbReference type="InterPro" id="IPR036352">
    <property type="entry name" value="Semap_dom_sf"/>
</dbReference>
<dbReference type="FunFam" id="2.130.10.10:FF:002640">
    <property type="entry name" value="Sema domain, transmembrane domain (TM), and cytoplasmic domain, (semaphorin) 6D,-like"/>
    <property type="match status" value="1"/>
</dbReference>
<name>A0A8D1A2Q0_PIG</name>
<dbReference type="Ensembl" id="ENSSSCT00065072714.1">
    <property type="protein sequence ID" value="ENSSSCP00065031681.1"/>
    <property type="gene ID" value="ENSSSCG00065052617.1"/>
</dbReference>
<evidence type="ECO:0000256" key="10">
    <source>
        <dbReference type="SAM" id="Phobius"/>
    </source>
</evidence>
<evidence type="ECO:0000256" key="1">
    <source>
        <dbReference type="ARBA" id="ARBA00004370"/>
    </source>
</evidence>
<keyword evidence="10" id="KW-0812">Transmembrane</keyword>
<keyword evidence="6" id="KW-1015">Disulfide bond</keyword>
<dbReference type="InterPro" id="IPR016201">
    <property type="entry name" value="PSI"/>
</dbReference>
<evidence type="ECO:0000313" key="13">
    <source>
        <dbReference type="Ensembl" id="ENSSSCP00035027523.1"/>
    </source>
</evidence>
<dbReference type="InterPro" id="IPR002165">
    <property type="entry name" value="Plexin_repeat"/>
</dbReference>
<dbReference type="Ensembl" id="ENSSSCT00035067912.1">
    <property type="protein sequence ID" value="ENSSSCP00035027523.1"/>
    <property type="gene ID" value="ENSSSCG00035050908.1"/>
</dbReference>
<evidence type="ECO:0000256" key="3">
    <source>
        <dbReference type="ARBA" id="ARBA00022782"/>
    </source>
</evidence>
<dbReference type="GO" id="GO:0016020">
    <property type="term" value="C:membrane"/>
    <property type="evidence" value="ECO:0007669"/>
    <property type="project" value="UniProtKB-SubCell"/>
</dbReference>
<protein>
    <submittedName>
        <fullName evidence="13">Semaphorin 6D</fullName>
    </submittedName>
</protein>
<dbReference type="Pfam" id="PF01403">
    <property type="entry name" value="Sema"/>
    <property type="match status" value="1"/>
</dbReference>
<evidence type="ECO:0000256" key="5">
    <source>
        <dbReference type="ARBA" id="ARBA00023136"/>
    </source>
</evidence>
<feature type="region of interest" description="Disordered" evidence="9">
    <location>
        <begin position="665"/>
        <end position="701"/>
    </location>
</feature>
<evidence type="ECO:0000256" key="8">
    <source>
        <dbReference type="PROSITE-ProRule" id="PRU00352"/>
    </source>
</evidence>
<dbReference type="InterPro" id="IPR001627">
    <property type="entry name" value="Semap_dom"/>
</dbReference>
<dbReference type="SMART" id="SM00630">
    <property type="entry name" value="Sema"/>
    <property type="match status" value="1"/>
</dbReference>
<organism evidence="13 14">
    <name type="scientific">Sus scrofa</name>
    <name type="common">Pig</name>
    <dbReference type="NCBI Taxonomy" id="9823"/>
    <lineage>
        <taxon>Eukaryota</taxon>
        <taxon>Metazoa</taxon>
        <taxon>Chordata</taxon>
        <taxon>Craniata</taxon>
        <taxon>Vertebrata</taxon>
        <taxon>Euteleostomi</taxon>
        <taxon>Mammalia</taxon>
        <taxon>Eutheria</taxon>
        <taxon>Laurasiatheria</taxon>
        <taxon>Artiodactyla</taxon>
        <taxon>Suina</taxon>
        <taxon>Suidae</taxon>
        <taxon>Sus</taxon>
    </lineage>
</organism>
<dbReference type="Pfam" id="PF01437">
    <property type="entry name" value="PSI"/>
    <property type="match status" value="1"/>
</dbReference>
<dbReference type="GO" id="GO:0007399">
    <property type="term" value="P:nervous system development"/>
    <property type="evidence" value="ECO:0007669"/>
    <property type="project" value="UniProtKB-KW"/>
</dbReference>
<dbReference type="Gene3D" id="3.30.1680.10">
    <property type="entry name" value="ligand-binding face of the semaphorins, domain 2"/>
    <property type="match status" value="1"/>
</dbReference>
<evidence type="ECO:0000256" key="7">
    <source>
        <dbReference type="ARBA" id="ARBA00023180"/>
    </source>
</evidence>
<dbReference type="SMART" id="SM00423">
    <property type="entry name" value="PSI"/>
    <property type="match status" value="1"/>
</dbReference>
<keyword evidence="3" id="KW-0221">Differentiation</keyword>
<accession>A0A8D1A2Q0</accession>
<keyword evidence="2" id="KW-0217">Developmental protein</keyword>
<keyword evidence="7" id="KW-0325">Glycoprotein</keyword>
<feature type="signal peptide" evidence="11">
    <location>
        <begin position="1"/>
        <end position="20"/>
    </location>
</feature>
<keyword evidence="5 10" id="KW-0472">Membrane</keyword>
<evidence type="ECO:0000256" key="2">
    <source>
        <dbReference type="ARBA" id="ARBA00022473"/>
    </source>
</evidence>
<dbReference type="FunFam" id="3.30.1680.10:FF:000004">
    <property type="entry name" value="semaphorin-6D isoform X1"/>
    <property type="match status" value="1"/>
</dbReference>
<dbReference type="AlphaFoldDB" id="A0A8D1A2Q0"/>
<keyword evidence="10" id="KW-1133">Transmembrane helix</keyword>
<keyword evidence="4" id="KW-0524">Neurogenesis</keyword>
<evidence type="ECO:0000313" key="14">
    <source>
        <dbReference type="Proteomes" id="UP000694720"/>
    </source>
</evidence>
<dbReference type="SUPFAM" id="SSF101912">
    <property type="entry name" value="Sema domain"/>
    <property type="match status" value="1"/>
</dbReference>
<evidence type="ECO:0000259" key="12">
    <source>
        <dbReference type="PROSITE" id="PS51004"/>
    </source>
</evidence>
<comment type="caution">
    <text evidence="8">Lacks conserved residue(s) required for the propagation of feature annotation.</text>
</comment>
<dbReference type="Gene3D" id="2.130.10.10">
    <property type="entry name" value="YVTN repeat-like/Quinoprotein amine dehydrogenase"/>
    <property type="match status" value="2"/>
</dbReference>